<dbReference type="PANTHER" id="PTHR30005">
    <property type="entry name" value="EXOPOLYPHOSPHATASE"/>
    <property type="match status" value="1"/>
</dbReference>
<dbReference type="AlphaFoldDB" id="A0A7Y0LB46"/>
<feature type="domain" description="Ppx/GppA phosphatase C-terminal" evidence="3">
    <location>
        <begin position="317"/>
        <end position="490"/>
    </location>
</feature>
<proteinExistence type="predicted"/>
<evidence type="ECO:0000313" key="5">
    <source>
        <dbReference type="Proteomes" id="UP000568664"/>
    </source>
</evidence>
<sequence>MNEVIEPAAENDNYHIGALDIGSNSFHFVFARVVNDNIQILHSEKYRVKLAQGLDDNAILDDSAIERGLKALSDLAPLTEKLTPDNFKVVATYTLRRAKNAQTFLNAAAKVFPFDIEVISGHEEARLIYQGVAHHLPPSSQRLVIDIGGGSTECVIGKNLTTKQLTSLNIGCVSFANKYFSTGEISSQAFNQAILESKQEIESHVKRFTSTGWQEVIGTSGTIKSIYNQLNQIRGKQQPFTLAELHQLKQALINFGHADNIELPALKESRRAIIAPGLAILIGIVEMLSVGTIEYCDNSLREGVLNEQLDTIQTKDIRDRTINSLATRFNADKKQIDIVIATANKLFKAAKKAWQLNKKAYKKLLDWAIIVHEIGYDINPSAHHKHSRYIILNADLPGFTLEQQQALAWLVGNQRKKVQFEDEQFCYLLEEVSLTKVLAILRLSVLLSQQRQLTEQVEFEVAIHNDNIKLSFPNDWLAERPLFQADLVQERKQFNTLGLSLSFC</sequence>
<dbReference type="SUPFAM" id="SSF53067">
    <property type="entry name" value="Actin-like ATPase domain"/>
    <property type="match status" value="2"/>
</dbReference>
<dbReference type="Gene3D" id="3.30.420.150">
    <property type="entry name" value="Exopolyphosphatase. Domain 2"/>
    <property type="match status" value="1"/>
</dbReference>
<dbReference type="EMBL" id="JABBXH010000002">
    <property type="protein sequence ID" value="NMP30989.1"/>
    <property type="molecule type" value="Genomic_DNA"/>
</dbReference>
<feature type="domain" description="Ppx/GppA phosphatase N-terminal" evidence="2">
    <location>
        <begin position="31"/>
        <end position="310"/>
    </location>
</feature>
<gene>
    <name evidence="4" type="ORF">HII17_05370</name>
</gene>
<accession>A0A7Y0LB46</accession>
<protein>
    <submittedName>
        <fullName evidence="4">Exopolyphosphatase</fullName>
    </submittedName>
</protein>
<dbReference type="CDD" id="cd24053">
    <property type="entry name" value="ASKHA_NBD_EcPPX-GppA-like"/>
    <property type="match status" value="1"/>
</dbReference>
<keyword evidence="5" id="KW-1185">Reference proteome</keyword>
<dbReference type="InterPro" id="IPR048950">
    <property type="entry name" value="Ppx_GppA_C"/>
</dbReference>
<dbReference type="InterPro" id="IPR043129">
    <property type="entry name" value="ATPase_NBD"/>
</dbReference>
<dbReference type="InterPro" id="IPR030673">
    <property type="entry name" value="PyroPPase_GppA_Ppx"/>
</dbReference>
<reference evidence="4 5" key="1">
    <citation type="submission" date="2020-04" db="EMBL/GenBank/DDBJ databases">
        <title>Thalassotalea sp. M1531, isolated from the surface of marine red alga.</title>
        <authorList>
            <person name="Pang L."/>
            <person name="Lu D.-C."/>
        </authorList>
    </citation>
    <scope>NUCLEOTIDE SEQUENCE [LARGE SCALE GENOMIC DNA]</scope>
    <source>
        <strain evidence="4 5">M1531</strain>
    </source>
</reference>
<organism evidence="4 5">
    <name type="scientific">Thalassotalea algicola</name>
    <dbReference type="NCBI Taxonomy" id="2716224"/>
    <lineage>
        <taxon>Bacteria</taxon>
        <taxon>Pseudomonadati</taxon>
        <taxon>Pseudomonadota</taxon>
        <taxon>Gammaproteobacteria</taxon>
        <taxon>Alteromonadales</taxon>
        <taxon>Colwelliaceae</taxon>
        <taxon>Thalassotalea</taxon>
    </lineage>
</organism>
<dbReference type="RefSeq" id="WP_169074339.1">
    <property type="nucleotide sequence ID" value="NZ_JABBXH010000002.1"/>
</dbReference>
<dbReference type="Pfam" id="PF21447">
    <property type="entry name" value="Ppx-GppA_III"/>
    <property type="match status" value="1"/>
</dbReference>
<dbReference type="PIRSF" id="PIRSF001267">
    <property type="entry name" value="Pyrophosphatase_GppA_Ppx"/>
    <property type="match status" value="1"/>
</dbReference>
<keyword evidence="1" id="KW-0378">Hydrolase</keyword>
<dbReference type="FunFam" id="3.30.420.150:FF:000001">
    <property type="entry name" value="Guanosine-5'-triphosphate,3'-diphosphate pyrophosphatase"/>
    <property type="match status" value="1"/>
</dbReference>
<name>A0A7Y0LB46_9GAMM</name>
<evidence type="ECO:0000256" key="1">
    <source>
        <dbReference type="ARBA" id="ARBA00022801"/>
    </source>
</evidence>
<dbReference type="SUPFAM" id="SSF109604">
    <property type="entry name" value="HD-domain/PDEase-like"/>
    <property type="match status" value="1"/>
</dbReference>
<comment type="caution">
    <text evidence="4">The sequence shown here is derived from an EMBL/GenBank/DDBJ whole genome shotgun (WGS) entry which is preliminary data.</text>
</comment>
<dbReference type="InterPro" id="IPR050273">
    <property type="entry name" value="GppA/Ppx_hydrolase"/>
</dbReference>
<dbReference type="InterPro" id="IPR003695">
    <property type="entry name" value="Ppx_GppA_N"/>
</dbReference>
<dbReference type="Proteomes" id="UP000568664">
    <property type="component" value="Unassembled WGS sequence"/>
</dbReference>
<evidence type="ECO:0000259" key="2">
    <source>
        <dbReference type="Pfam" id="PF02541"/>
    </source>
</evidence>
<dbReference type="GO" id="GO:0006798">
    <property type="term" value="P:polyphosphate catabolic process"/>
    <property type="evidence" value="ECO:0007669"/>
    <property type="project" value="TreeGrafter"/>
</dbReference>
<dbReference type="Gene3D" id="1.10.3210.10">
    <property type="entry name" value="Hypothetical protein af1432"/>
    <property type="match status" value="1"/>
</dbReference>
<dbReference type="PANTHER" id="PTHR30005:SF14">
    <property type="entry name" value="EXOPOLYPHOSPHATASE"/>
    <property type="match status" value="1"/>
</dbReference>
<evidence type="ECO:0000313" key="4">
    <source>
        <dbReference type="EMBL" id="NMP30989.1"/>
    </source>
</evidence>
<dbReference type="Gene3D" id="3.30.420.40">
    <property type="match status" value="1"/>
</dbReference>
<dbReference type="GO" id="GO:0004309">
    <property type="term" value="F:exopolyphosphatase activity"/>
    <property type="evidence" value="ECO:0007669"/>
    <property type="project" value="TreeGrafter"/>
</dbReference>
<dbReference type="Pfam" id="PF02541">
    <property type="entry name" value="Ppx-GppA"/>
    <property type="match status" value="1"/>
</dbReference>
<evidence type="ECO:0000259" key="3">
    <source>
        <dbReference type="Pfam" id="PF21447"/>
    </source>
</evidence>